<dbReference type="GO" id="GO:0016020">
    <property type="term" value="C:membrane"/>
    <property type="evidence" value="ECO:0007669"/>
    <property type="project" value="TreeGrafter"/>
</dbReference>
<dbReference type="Gene3D" id="3.30.460.10">
    <property type="entry name" value="Beta Polymerase, domain 2"/>
    <property type="match status" value="1"/>
</dbReference>
<sequence length="206" mass="23508">MDIYSINDERTLNVFIDNTVKPDRETLQRNNAMVDRLIHFLQNNIPGRLRPRRVIKSGSFGKGTAVRGKSDIDLILMLAEYNSVGKYTQDSRDLLQELKTYLTKYGEAQLEKVTKYSVQVKLTNGNFSQSVDVLLGIDLLDRGMVPDHVFDQMQGPDVDTHLYSVTLGPLQVEVMQALPTQVKDLIRIVKYWEDVKMKACDFLIAL</sequence>
<comment type="caution">
    <text evidence="1">The sequence shown here is derived from an EMBL/GenBank/DDBJ whole genome shotgun (WGS) entry which is preliminary data.</text>
</comment>
<dbReference type="GO" id="GO:0005654">
    <property type="term" value="C:nucleoplasm"/>
    <property type="evidence" value="ECO:0007669"/>
    <property type="project" value="TreeGrafter"/>
</dbReference>
<reference evidence="1" key="2">
    <citation type="submission" date="2020-11" db="EMBL/GenBank/DDBJ databases">
        <authorList>
            <person name="McCartney M.A."/>
            <person name="Auch B."/>
            <person name="Kono T."/>
            <person name="Mallez S."/>
            <person name="Becker A."/>
            <person name="Gohl D.M."/>
            <person name="Silverstein K.A.T."/>
            <person name="Koren S."/>
            <person name="Bechman K.B."/>
            <person name="Herman A."/>
            <person name="Abrahante J.E."/>
            <person name="Garbe J."/>
        </authorList>
    </citation>
    <scope>NUCLEOTIDE SEQUENCE</scope>
    <source>
        <strain evidence="1">Duluth1</strain>
        <tissue evidence="1">Whole animal</tissue>
    </source>
</reference>
<proteinExistence type="predicted"/>
<keyword evidence="2" id="KW-1185">Reference proteome</keyword>
<accession>A0A9D4QL42</accession>
<name>A0A9D4QL42_DREPO</name>
<dbReference type="Gene3D" id="1.10.1410.20">
    <property type="entry name" value="2'-5'-oligoadenylate synthetase 1, domain 2"/>
    <property type="match status" value="1"/>
</dbReference>
<dbReference type="InterPro" id="IPR043519">
    <property type="entry name" value="NT_sf"/>
</dbReference>
<dbReference type="PANTHER" id="PTHR11258:SF11">
    <property type="entry name" value="C2H2-TYPE DOMAIN-CONTAINING PROTEIN"/>
    <property type="match status" value="1"/>
</dbReference>
<dbReference type="GO" id="GO:0005829">
    <property type="term" value="C:cytosol"/>
    <property type="evidence" value="ECO:0007669"/>
    <property type="project" value="TreeGrafter"/>
</dbReference>
<dbReference type="GO" id="GO:0001730">
    <property type="term" value="F:2'-5'-oligoadenylate synthetase activity"/>
    <property type="evidence" value="ECO:0007669"/>
    <property type="project" value="TreeGrafter"/>
</dbReference>
<dbReference type="SUPFAM" id="SSF81301">
    <property type="entry name" value="Nucleotidyltransferase"/>
    <property type="match status" value="1"/>
</dbReference>
<evidence type="ECO:0000313" key="1">
    <source>
        <dbReference type="EMBL" id="KAH3834300.1"/>
    </source>
</evidence>
<dbReference type="AlphaFoldDB" id="A0A9D4QL42"/>
<dbReference type="CDD" id="cd05400">
    <property type="entry name" value="NT_2-5OAS_ClassI-CCAase"/>
    <property type="match status" value="1"/>
</dbReference>
<gene>
    <name evidence="1" type="ORF">DPMN_107620</name>
</gene>
<dbReference type="InterPro" id="IPR006116">
    <property type="entry name" value="NT_2-5OAS_ClassI-CCAase"/>
</dbReference>
<evidence type="ECO:0000313" key="2">
    <source>
        <dbReference type="Proteomes" id="UP000828390"/>
    </source>
</evidence>
<dbReference type="PROSITE" id="PS50152">
    <property type="entry name" value="25A_SYNTH_3"/>
    <property type="match status" value="1"/>
</dbReference>
<reference evidence="1" key="1">
    <citation type="journal article" date="2019" name="bioRxiv">
        <title>The Genome of the Zebra Mussel, Dreissena polymorpha: A Resource for Invasive Species Research.</title>
        <authorList>
            <person name="McCartney M.A."/>
            <person name="Auch B."/>
            <person name="Kono T."/>
            <person name="Mallez S."/>
            <person name="Zhang Y."/>
            <person name="Obille A."/>
            <person name="Becker A."/>
            <person name="Abrahante J.E."/>
            <person name="Garbe J."/>
            <person name="Badalamenti J.P."/>
            <person name="Herman A."/>
            <person name="Mangelson H."/>
            <person name="Liachko I."/>
            <person name="Sullivan S."/>
            <person name="Sone E.D."/>
            <person name="Koren S."/>
            <person name="Silverstein K.A.T."/>
            <person name="Beckman K.B."/>
            <person name="Gohl D.M."/>
        </authorList>
    </citation>
    <scope>NUCLEOTIDE SEQUENCE</scope>
    <source>
        <strain evidence="1">Duluth1</strain>
        <tissue evidence="1">Whole animal</tissue>
    </source>
</reference>
<protein>
    <submittedName>
        <fullName evidence="1">Uncharacterized protein</fullName>
    </submittedName>
</protein>
<dbReference type="Proteomes" id="UP000828390">
    <property type="component" value="Unassembled WGS sequence"/>
</dbReference>
<dbReference type="EMBL" id="JAIWYP010000004">
    <property type="protein sequence ID" value="KAH3834300.1"/>
    <property type="molecule type" value="Genomic_DNA"/>
</dbReference>
<organism evidence="1 2">
    <name type="scientific">Dreissena polymorpha</name>
    <name type="common">Zebra mussel</name>
    <name type="synonym">Mytilus polymorpha</name>
    <dbReference type="NCBI Taxonomy" id="45954"/>
    <lineage>
        <taxon>Eukaryota</taxon>
        <taxon>Metazoa</taxon>
        <taxon>Spiralia</taxon>
        <taxon>Lophotrochozoa</taxon>
        <taxon>Mollusca</taxon>
        <taxon>Bivalvia</taxon>
        <taxon>Autobranchia</taxon>
        <taxon>Heteroconchia</taxon>
        <taxon>Euheterodonta</taxon>
        <taxon>Imparidentia</taxon>
        <taxon>Neoheterodontei</taxon>
        <taxon>Myida</taxon>
        <taxon>Dreissenoidea</taxon>
        <taxon>Dreissenidae</taxon>
        <taxon>Dreissena</taxon>
    </lineage>
</organism>
<dbReference type="GO" id="GO:0003725">
    <property type="term" value="F:double-stranded RNA binding"/>
    <property type="evidence" value="ECO:0007669"/>
    <property type="project" value="TreeGrafter"/>
</dbReference>
<dbReference type="PANTHER" id="PTHR11258">
    <property type="entry name" value="2-5 OLIGOADENYLATE SYNTHETASE"/>
    <property type="match status" value="1"/>
</dbReference>